<organism evidence="2 3">
    <name type="scientific">Caballeronia sordidicola</name>
    <name type="common">Burkholderia sordidicola</name>
    <dbReference type="NCBI Taxonomy" id="196367"/>
    <lineage>
        <taxon>Bacteria</taxon>
        <taxon>Pseudomonadati</taxon>
        <taxon>Pseudomonadota</taxon>
        <taxon>Betaproteobacteria</taxon>
        <taxon>Burkholderiales</taxon>
        <taxon>Burkholderiaceae</taxon>
        <taxon>Caballeronia</taxon>
    </lineage>
</organism>
<dbReference type="eggNOG" id="COG3752">
    <property type="taxonomic scope" value="Bacteria"/>
</dbReference>
<dbReference type="PANTHER" id="PTHR32251:SF17">
    <property type="entry name" value="STEROID 5-ALPHA REDUCTASE C-TERMINAL DOMAIN-CONTAINING PROTEIN"/>
    <property type="match status" value="1"/>
</dbReference>
<dbReference type="EMBL" id="MTHB01000305">
    <property type="protein sequence ID" value="OXC71508.1"/>
    <property type="molecule type" value="Genomic_DNA"/>
</dbReference>
<evidence type="ECO:0000313" key="2">
    <source>
        <dbReference type="EMBL" id="OXC71508.1"/>
    </source>
</evidence>
<dbReference type="PROSITE" id="PS50244">
    <property type="entry name" value="S5A_REDUCTASE"/>
    <property type="match status" value="1"/>
</dbReference>
<sequence length="275" mass="30803">MPSISNEQKIDIEEFMPPLTVAVITFIALIVVFTAVWAWQIKSKNAGMVDPVWAMSLGAVAVLVAVLAEGDLHTRVVVGIGGFVWGIRLGLHLWKRNAGHAEDPRYHKFREQWGADANKKMFWFFQMQVVISMLLSLAFFVPAYRATPPGAAWVALAAVIWVISILGEALADHQLRVFKADPANHGTVCRTGLWRYSRHPNYFFECVHWVAYIPLAIGVGAWIFAMLLPPVLMAWLLMKVSGVPMIEAESAKKRPGYADYMRTTSALIPWPPRHP</sequence>
<name>A0A226WLM8_CABSO</name>
<feature type="transmembrane region" description="Helical" evidence="1">
    <location>
        <begin position="51"/>
        <end position="68"/>
    </location>
</feature>
<feature type="transmembrane region" description="Helical" evidence="1">
    <location>
        <begin position="202"/>
        <end position="228"/>
    </location>
</feature>
<evidence type="ECO:0000256" key="1">
    <source>
        <dbReference type="SAM" id="Phobius"/>
    </source>
</evidence>
<dbReference type="PANTHER" id="PTHR32251">
    <property type="entry name" value="3-OXO-5-ALPHA-STEROID 4-DEHYDROGENASE"/>
    <property type="match status" value="1"/>
</dbReference>
<keyword evidence="1" id="KW-1133">Transmembrane helix</keyword>
<dbReference type="AlphaFoldDB" id="A0A226WLM8"/>
<gene>
    <name evidence="2" type="ORF">BSU04_46800</name>
</gene>
<reference evidence="3" key="1">
    <citation type="submission" date="2017-01" db="EMBL/GenBank/DDBJ databases">
        <title>Genome Analysis of Deinococcus marmoris KOPRI26562.</title>
        <authorList>
            <person name="Kim J.H."/>
            <person name="Oh H.-M."/>
        </authorList>
    </citation>
    <scope>NUCLEOTIDE SEQUENCE [LARGE SCALE GENOMIC DNA]</scope>
    <source>
        <strain evidence="3">PAMC 26633</strain>
    </source>
</reference>
<keyword evidence="1" id="KW-0472">Membrane</keyword>
<accession>A0A226WLM8</accession>
<dbReference type="Proteomes" id="UP000214720">
    <property type="component" value="Unassembled WGS sequence"/>
</dbReference>
<protein>
    <submittedName>
        <fullName evidence="2">Uncharacterized protein</fullName>
    </submittedName>
</protein>
<dbReference type="Pfam" id="PF06966">
    <property type="entry name" value="DUF1295"/>
    <property type="match status" value="1"/>
</dbReference>
<feature type="transmembrane region" description="Helical" evidence="1">
    <location>
        <begin position="122"/>
        <end position="144"/>
    </location>
</feature>
<feature type="transmembrane region" description="Helical" evidence="1">
    <location>
        <begin position="20"/>
        <end position="39"/>
    </location>
</feature>
<comment type="caution">
    <text evidence="2">The sequence shown here is derived from an EMBL/GenBank/DDBJ whole genome shotgun (WGS) entry which is preliminary data.</text>
</comment>
<feature type="transmembrane region" description="Helical" evidence="1">
    <location>
        <begin position="74"/>
        <end position="91"/>
    </location>
</feature>
<keyword evidence="1" id="KW-0812">Transmembrane</keyword>
<dbReference type="GO" id="GO:0016020">
    <property type="term" value="C:membrane"/>
    <property type="evidence" value="ECO:0007669"/>
    <property type="project" value="TreeGrafter"/>
</dbReference>
<proteinExistence type="predicted"/>
<dbReference type="Gene3D" id="1.20.120.1630">
    <property type="match status" value="1"/>
</dbReference>
<evidence type="ECO:0000313" key="3">
    <source>
        <dbReference type="Proteomes" id="UP000214720"/>
    </source>
</evidence>
<dbReference type="InterPro" id="IPR010721">
    <property type="entry name" value="UstE-like"/>
</dbReference>
<feature type="transmembrane region" description="Helical" evidence="1">
    <location>
        <begin position="150"/>
        <end position="171"/>
    </location>
</feature>